<comment type="caution">
    <text evidence="2">The sequence shown here is derived from an EMBL/GenBank/DDBJ whole genome shotgun (WGS) entry which is preliminary data.</text>
</comment>
<sequence length="285" mass="32865">MHVETSNSTALVSCEGLGGYDWSDQAEEGPNYTLMAFSSSSSDSKKSKLMVLGYKTCLESMEERLKFFKTNESVYLEDFKVLKVKIQIKEIDIRELRKKLQIAQNEKDGIQFNVENFENASKSLNKLIECPIVNNSKKGLGYENYNVVSPPYKRNFMPPTPDLSFPSLDKFVNKPVAKNGKAKSSEKEAKVVRKNNDASIIKEYVSDDKEKNVTQPKIEKKTVRPRIVKKEFVKSRQQKKTARKIVKQVEKNRQNTHSPRGNQRNWNNMMSQKLRSNFKMFNKVC</sequence>
<accession>A0A6L2NX01</accession>
<dbReference type="AlphaFoldDB" id="A0A6L2NX01"/>
<proteinExistence type="predicted"/>
<name>A0A6L2NX01_TANCI</name>
<dbReference type="EMBL" id="BKCJ010010060">
    <property type="protein sequence ID" value="GEU89889.1"/>
    <property type="molecule type" value="Genomic_DNA"/>
</dbReference>
<gene>
    <name evidence="2" type="ORF">Tci_061867</name>
</gene>
<evidence type="ECO:0000256" key="1">
    <source>
        <dbReference type="SAM" id="Coils"/>
    </source>
</evidence>
<evidence type="ECO:0000313" key="2">
    <source>
        <dbReference type="EMBL" id="GEU89889.1"/>
    </source>
</evidence>
<reference evidence="2" key="1">
    <citation type="journal article" date="2019" name="Sci. Rep.">
        <title>Draft genome of Tanacetum cinerariifolium, the natural source of mosquito coil.</title>
        <authorList>
            <person name="Yamashiro T."/>
            <person name="Shiraishi A."/>
            <person name="Satake H."/>
            <person name="Nakayama K."/>
        </authorList>
    </citation>
    <scope>NUCLEOTIDE SEQUENCE</scope>
</reference>
<organism evidence="2">
    <name type="scientific">Tanacetum cinerariifolium</name>
    <name type="common">Dalmatian daisy</name>
    <name type="synonym">Chrysanthemum cinerariifolium</name>
    <dbReference type="NCBI Taxonomy" id="118510"/>
    <lineage>
        <taxon>Eukaryota</taxon>
        <taxon>Viridiplantae</taxon>
        <taxon>Streptophyta</taxon>
        <taxon>Embryophyta</taxon>
        <taxon>Tracheophyta</taxon>
        <taxon>Spermatophyta</taxon>
        <taxon>Magnoliopsida</taxon>
        <taxon>eudicotyledons</taxon>
        <taxon>Gunneridae</taxon>
        <taxon>Pentapetalae</taxon>
        <taxon>asterids</taxon>
        <taxon>campanulids</taxon>
        <taxon>Asterales</taxon>
        <taxon>Asteraceae</taxon>
        <taxon>Asteroideae</taxon>
        <taxon>Anthemideae</taxon>
        <taxon>Anthemidinae</taxon>
        <taxon>Tanacetum</taxon>
    </lineage>
</organism>
<feature type="coiled-coil region" evidence="1">
    <location>
        <begin position="86"/>
        <end position="120"/>
    </location>
</feature>
<keyword evidence="1" id="KW-0175">Coiled coil</keyword>
<protein>
    <submittedName>
        <fullName evidence="2">Uncharacterized protein</fullName>
    </submittedName>
</protein>